<evidence type="ECO:0000313" key="12">
    <source>
        <dbReference type="EMBL" id="VFB15783.1"/>
    </source>
</evidence>
<dbReference type="FunFam" id="3.40.190.10:FF:000005">
    <property type="entry name" value="Porphobilinogen deaminase"/>
    <property type="match status" value="1"/>
</dbReference>
<dbReference type="SUPFAM" id="SSF53850">
    <property type="entry name" value="Periplasmic binding protein-like II"/>
    <property type="match status" value="1"/>
</dbReference>
<keyword evidence="13" id="KW-1185">Reference proteome</keyword>
<evidence type="ECO:0000259" key="10">
    <source>
        <dbReference type="Pfam" id="PF01379"/>
    </source>
</evidence>
<dbReference type="Pfam" id="PF03900">
    <property type="entry name" value="Porphobil_deamC"/>
    <property type="match status" value="1"/>
</dbReference>
<dbReference type="InterPro" id="IPR022418">
    <property type="entry name" value="Porphobilinogen_deaminase_C"/>
</dbReference>
<comment type="catalytic activity">
    <reaction evidence="8">
        <text>4 porphobilinogen + H2O = hydroxymethylbilane + 4 NH4(+)</text>
        <dbReference type="Rhea" id="RHEA:13185"/>
        <dbReference type="ChEBI" id="CHEBI:15377"/>
        <dbReference type="ChEBI" id="CHEBI:28938"/>
        <dbReference type="ChEBI" id="CHEBI:57845"/>
        <dbReference type="ChEBI" id="CHEBI:58126"/>
        <dbReference type="EC" id="2.5.1.61"/>
    </reaction>
</comment>
<dbReference type="InterPro" id="IPR022417">
    <property type="entry name" value="Porphobilin_deaminase_N"/>
</dbReference>
<keyword evidence="6 12" id="KW-0808">Transferase</keyword>
<comment type="similarity">
    <text evidence="3">Belongs to the HMBS family.</text>
</comment>
<evidence type="ECO:0000256" key="6">
    <source>
        <dbReference type="ARBA" id="ARBA00022679"/>
    </source>
</evidence>
<evidence type="ECO:0000256" key="2">
    <source>
        <dbReference type="ARBA" id="ARBA00002869"/>
    </source>
</evidence>
<evidence type="ECO:0000256" key="3">
    <source>
        <dbReference type="ARBA" id="ARBA00005638"/>
    </source>
</evidence>
<reference evidence="12 13" key="1">
    <citation type="submission" date="2019-02" db="EMBL/GenBank/DDBJ databases">
        <authorList>
            <consortium name="Pathogen Informatics"/>
        </authorList>
    </citation>
    <scope>NUCLEOTIDE SEQUENCE [LARGE SCALE GENOMIC DNA]</scope>
    <source>
        <strain evidence="12 13">3012STDY7089603</strain>
    </source>
</reference>
<protein>
    <recommendedName>
        <fullName evidence="5 9">Hydroxymethylbilane synthase</fullName>
        <ecNumber evidence="5 9">2.5.1.61</ecNumber>
    </recommendedName>
</protein>
<comment type="function">
    <text evidence="2">Tetrapolymerization of the monopyrrole PBG into the hydroxymethylbilane pre-uroporphyrinogen in several discrete steps.</text>
</comment>
<dbReference type="Pfam" id="PF01379">
    <property type="entry name" value="Porphobil_deam"/>
    <property type="match status" value="1"/>
</dbReference>
<dbReference type="GO" id="GO:0005737">
    <property type="term" value="C:cytoplasm"/>
    <property type="evidence" value="ECO:0007669"/>
    <property type="project" value="UniProtKB-UniRule"/>
</dbReference>
<dbReference type="Gene3D" id="3.40.190.10">
    <property type="entry name" value="Periplasmic binding protein-like II"/>
    <property type="match status" value="2"/>
</dbReference>
<organism evidence="12 13">
    <name type="scientific">Urinicoccus massiliensis</name>
    <dbReference type="NCBI Taxonomy" id="1723382"/>
    <lineage>
        <taxon>Bacteria</taxon>
        <taxon>Bacillati</taxon>
        <taxon>Bacillota</taxon>
        <taxon>Tissierellia</taxon>
        <taxon>Tissierellales</taxon>
        <taxon>Peptoniphilaceae</taxon>
        <taxon>Urinicoccus</taxon>
    </lineage>
</organism>
<comment type="caution">
    <text evidence="12">The sequence shown here is derived from an EMBL/GenBank/DDBJ whole genome shotgun (WGS) entry which is preliminary data.</text>
</comment>
<sequence>MVQTQLVAKMLKDRYPDLTIEIVKISTKGDEILHKAIKDVGSKGVFVKEIEQALLDGKIDLAVHSMKDMPGEVTPGLCFVDPPRGEDPRDVLITRDNKPLKKDGAYKIGTGSLRRALQLKRLYPNCQTLPIRGNIETRMGKIQSENLDGVVLAYAGLIRAGYQDRVQHIFSEDELIPAPCQGILALQVREDDREIQDLLKPLAHEKTTLRYQMQRAFQKTLNGGCQSPMGISSRIDDQRVYLRACFGNEDGSVFCQKDLEGPLEDGVQLAQDLAQALKEEVYD</sequence>
<dbReference type="Proteomes" id="UP000377798">
    <property type="component" value="Unassembled WGS sequence"/>
</dbReference>
<dbReference type="GO" id="GO:0006783">
    <property type="term" value="P:heme biosynthetic process"/>
    <property type="evidence" value="ECO:0007669"/>
    <property type="project" value="TreeGrafter"/>
</dbReference>
<evidence type="ECO:0000256" key="1">
    <source>
        <dbReference type="ARBA" id="ARBA00001916"/>
    </source>
</evidence>
<dbReference type="PRINTS" id="PR00151">
    <property type="entry name" value="PORPHBDMNASE"/>
</dbReference>
<evidence type="ECO:0000256" key="9">
    <source>
        <dbReference type="NCBIfam" id="TIGR00212"/>
    </source>
</evidence>
<comment type="subunit">
    <text evidence="4">Monomer.</text>
</comment>
<dbReference type="EMBL" id="CAACYI010000001">
    <property type="protein sequence ID" value="VFB15783.1"/>
    <property type="molecule type" value="Genomic_DNA"/>
</dbReference>
<comment type="cofactor">
    <cofactor evidence="1">
        <name>dipyrromethane</name>
        <dbReference type="ChEBI" id="CHEBI:60342"/>
    </cofactor>
</comment>
<feature type="domain" description="Porphobilinogen deaminase N-terminal" evidence="10">
    <location>
        <begin position="1"/>
        <end position="196"/>
    </location>
</feature>
<dbReference type="PANTHER" id="PTHR11557">
    <property type="entry name" value="PORPHOBILINOGEN DEAMINASE"/>
    <property type="match status" value="1"/>
</dbReference>
<dbReference type="PANTHER" id="PTHR11557:SF0">
    <property type="entry name" value="PORPHOBILINOGEN DEAMINASE"/>
    <property type="match status" value="1"/>
</dbReference>
<dbReference type="EC" id="2.5.1.61" evidence="5 9"/>
<accession>A0A8H2M5N9</accession>
<dbReference type="Gene3D" id="3.30.160.40">
    <property type="entry name" value="Porphobilinogen deaminase, C-terminal domain"/>
    <property type="match status" value="1"/>
</dbReference>
<dbReference type="InterPro" id="IPR036803">
    <property type="entry name" value="Porphobilinogen_deaminase_C_sf"/>
</dbReference>
<evidence type="ECO:0000256" key="8">
    <source>
        <dbReference type="ARBA" id="ARBA00048169"/>
    </source>
</evidence>
<evidence type="ECO:0000259" key="11">
    <source>
        <dbReference type="Pfam" id="PF03900"/>
    </source>
</evidence>
<gene>
    <name evidence="12" type="primary">hemC</name>
    <name evidence="12" type="ORF">NCTC13150_00287</name>
</gene>
<name>A0A8H2M5N9_9FIRM</name>
<dbReference type="AlphaFoldDB" id="A0A8H2M5N9"/>
<feature type="domain" description="Porphobilinogen deaminase C-terminal" evidence="11">
    <location>
        <begin position="213"/>
        <end position="278"/>
    </location>
</feature>
<evidence type="ECO:0000313" key="13">
    <source>
        <dbReference type="Proteomes" id="UP000377798"/>
    </source>
</evidence>
<evidence type="ECO:0000256" key="5">
    <source>
        <dbReference type="ARBA" id="ARBA00012655"/>
    </source>
</evidence>
<evidence type="ECO:0000256" key="4">
    <source>
        <dbReference type="ARBA" id="ARBA00011245"/>
    </source>
</evidence>
<proteinExistence type="inferred from homology"/>
<evidence type="ECO:0000256" key="7">
    <source>
        <dbReference type="ARBA" id="ARBA00023244"/>
    </source>
</evidence>
<dbReference type="PIRSF" id="PIRSF001438">
    <property type="entry name" value="4pyrrol_synth_OHMeBilane_synth"/>
    <property type="match status" value="1"/>
</dbReference>
<dbReference type="NCBIfam" id="TIGR00212">
    <property type="entry name" value="hemC"/>
    <property type="match status" value="1"/>
</dbReference>
<dbReference type="SUPFAM" id="SSF54782">
    <property type="entry name" value="Porphobilinogen deaminase (hydroxymethylbilane synthase), C-terminal domain"/>
    <property type="match status" value="1"/>
</dbReference>
<keyword evidence="7" id="KW-0627">Porphyrin biosynthesis</keyword>
<dbReference type="InterPro" id="IPR000860">
    <property type="entry name" value="HemC"/>
</dbReference>
<dbReference type="GO" id="GO:0004418">
    <property type="term" value="F:hydroxymethylbilane synthase activity"/>
    <property type="evidence" value="ECO:0007669"/>
    <property type="project" value="UniProtKB-UniRule"/>
</dbReference>